<comment type="function">
    <text evidence="7">Exhibits a very high intrinsic GTPase hydrolysis rate. Involved in the addition of a carboxymethylaminomethyl (cmnm) group at the wobble position (U34) of certain tRNAs, forming tRNA-cmnm(5)s(2)U34.</text>
</comment>
<gene>
    <name evidence="7 10" type="primary">mnmE</name>
    <name evidence="7" type="synonym">trmE</name>
    <name evidence="10" type="ORF">IAB08_07025</name>
</gene>
<dbReference type="GO" id="GO:0005829">
    <property type="term" value="C:cytosol"/>
    <property type="evidence" value="ECO:0007669"/>
    <property type="project" value="TreeGrafter"/>
</dbReference>
<feature type="binding site" evidence="7">
    <location>
        <position position="459"/>
    </location>
    <ligand>
        <name>(6S)-5-formyl-5,6,7,8-tetrahydrofolate</name>
        <dbReference type="ChEBI" id="CHEBI:57457"/>
    </ligand>
</feature>
<dbReference type="AlphaFoldDB" id="A0A9D9H359"/>
<dbReference type="GO" id="GO:0005525">
    <property type="term" value="F:GTP binding"/>
    <property type="evidence" value="ECO:0007669"/>
    <property type="project" value="UniProtKB-UniRule"/>
</dbReference>
<feature type="binding site" evidence="7">
    <location>
        <position position="230"/>
    </location>
    <ligand>
        <name>Mg(2+)</name>
        <dbReference type="ChEBI" id="CHEBI:18420"/>
    </ligand>
</feature>
<sequence>MQEDTICAPATPAGKGGVSIVRVSGPRALAAAVAIGGKAVSAMASHTLRLATLKDSEGIIDQAVVSYYKAPHSYTGEDVVEFSVHGSPYIVQRLMQALFALGVRLAEAGEFTKRAFLNGRMDLSQAEAVADLISGETKAAHDLALRQLRGGFPSEIETLRLKLLEFASLVELELDFGEEDVEFADRSQLRALLKELGLKVDSMRASFRLGNAIKEGIPVAIIGKPNAGKSTLINALLHEERALVSDVPGTTRDTIEEVWYIGGMKFRFIDTAGLRQSEDKVEQMGIERTLQKMRQARVWLYMFDASTMSLETARAEVGTYVEKVFGNEVLVDEDARPEIILIANKVDVVGKGGCREGDVLYISAKQGLGLELLEDALQALIPVMPDENVLILSNARHYEALGLVQEDLRKVETGLDSGLPGDLLAMDIRSAIDHLGLITGKILADDILGTVFSKFCIGK</sequence>
<keyword evidence="2 7" id="KW-0819">tRNA processing</keyword>
<keyword evidence="7" id="KW-0479">Metal-binding</keyword>
<evidence type="ECO:0000313" key="10">
    <source>
        <dbReference type="EMBL" id="MBO8433028.1"/>
    </source>
</evidence>
<dbReference type="InterPro" id="IPR005225">
    <property type="entry name" value="Small_GTP-bd"/>
</dbReference>
<keyword evidence="6 7" id="KW-0342">GTP-binding</keyword>
<evidence type="ECO:0000256" key="4">
    <source>
        <dbReference type="ARBA" id="ARBA00022842"/>
    </source>
</evidence>
<evidence type="ECO:0000256" key="2">
    <source>
        <dbReference type="ARBA" id="ARBA00022694"/>
    </source>
</evidence>
<dbReference type="Gene3D" id="3.30.1360.120">
    <property type="entry name" value="Probable tRNA modification gtpase trme, domain 1"/>
    <property type="match status" value="1"/>
</dbReference>
<comment type="similarity">
    <text evidence="1 7 8">Belongs to the TRAFAC class TrmE-Era-EngA-EngB-Septin-like GTPase superfamily. TrmE GTPase family.</text>
</comment>
<feature type="binding site" evidence="7">
    <location>
        <position position="81"/>
    </location>
    <ligand>
        <name>(6S)-5-formyl-5,6,7,8-tetrahydrofolate</name>
        <dbReference type="ChEBI" id="CHEBI:57457"/>
    </ligand>
</feature>
<name>A0A9D9H359_9BACT</name>
<dbReference type="GO" id="GO:0002098">
    <property type="term" value="P:tRNA wobble uridine modification"/>
    <property type="evidence" value="ECO:0007669"/>
    <property type="project" value="TreeGrafter"/>
</dbReference>
<dbReference type="HAMAP" id="MF_00379">
    <property type="entry name" value="GTPase_MnmE"/>
    <property type="match status" value="1"/>
</dbReference>
<accession>A0A9D9H359</accession>
<protein>
    <recommendedName>
        <fullName evidence="7">tRNA modification GTPase MnmE</fullName>
        <ecNumber evidence="7">3.6.-.-</ecNumber>
    </recommendedName>
</protein>
<evidence type="ECO:0000256" key="7">
    <source>
        <dbReference type="HAMAP-Rule" id="MF_00379"/>
    </source>
</evidence>
<keyword evidence="7" id="KW-0963">Cytoplasm</keyword>
<feature type="binding site" evidence="7">
    <location>
        <begin position="226"/>
        <end position="231"/>
    </location>
    <ligand>
        <name>GTP</name>
        <dbReference type="ChEBI" id="CHEBI:37565"/>
    </ligand>
</feature>
<keyword evidence="4 7" id="KW-0460">Magnesium</keyword>
<dbReference type="Proteomes" id="UP000823612">
    <property type="component" value="Unassembled WGS sequence"/>
</dbReference>
<dbReference type="InterPro" id="IPR031168">
    <property type="entry name" value="G_TrmE"/>
</dbReference>
<feature type="domain" description="TrmE-type G" evidence="9">
    <location>
        <begin position="216"/>
        <end position="382"/>
    </location>
</feature>
<dbReference type="PROSITE" id="PS51709">
    <property type="entry name" value="G_TRME"/>
    <property type="match status" value="1"/>
</dbReference>
<dbReference type="Gene3D" id="3.40.50.300">
    <property type="entry name" value="P-loop containing nucleotide triphosphate hydrolases"/>
    <property type="match status" value="1"/>
</dbReference>
<dbReference type="CDD" id="cd04164">
    <property type="entry name" value="trmE"/>
    <property type="match status" value="1"/>
</dbReference>
<reference evidence="10" key="2">
    <citation type="journal article" date="2021" name="PeerJ">
        <title>Extensive microbial diversity within the chicken gut microbiome revealed by metagenomics and culture.</title>
        <authorList>
            <person name="Gilroy R."/>
            <person name="Ravi A."/>
            <person name="Getino M."/>
            <person name="Pursley I."/>
            <person name="Horton D.L."/>
            <person name="Alikhan N.F."/>
            <person name="Baker D."/>
            <person name="Gharbi K."/>
            <person name="Hall N."/>
            <person name="Watson M."/>
            <person name="Adriaenssens E.M."/>
            <person name="Foster-Nyarko E."/>
            <person name="Jarju S."/>
            <person name="Secka A."/>
            <person name="Antonio M."/>
            <person name="Oren A."/>
            <person name="Chaudhuri R.R."/>
            <person name="La Ragione R."/>
            <person name="Hildebrand F."/>
            <person name="Pallen M.J."/>
        </authorList>
    </citation>
    <scope>NUCLEOTIDE SEQUENCE</scope>
    <source>
        <strain evidence="10">2889</strain>
    </source>
</reference>
<dbReference type="NCBIfam" id="TIGR00231">
    <property type="entry name" value="small_GTP"/>
    <property type="match status" value="1"/>
</dbReference>
<evidence type="ECO:0000256" key="5">
    <source>
        <dbReference type="ARBA" id="ARBA00022958"/>
    </source>
</evidence>
<dbReference type="InterPro" id="IPR027368">
    <property type="entry name" value="MnmE_dom2"/>
</dbReference>
<dbReference type="InterPro" id="IPR027417">
    <property type="entry name" value="P-loop_NTPase"/>
</dbReference>
<organism evidence="10 11">
    <name type="scientific">Candidatus Pullibacteroides excrementavium</name>
    <dbReference type="NCBI Taxonomy" id="2840905"/>
    <lineage>
        <taxon>Bacteria</taxon>
        <taxon>Pseudomonadati</taxon>
        <taxon>Bacteroidota</taxon>
        <taxon>Bacteroidia</taxon>
        <taxon>Bacteroidales</taxon>
        <taxon>Candidatus Pullibacteroides</taxon>
    </lineage>
</organism>
<feature type="binding site" evidence="7">
    <location>
        <position position="120"/>
    </location>
    <ligand>
        <name>(6S)-5-formyl-5,6,7,8-tetrahydrofolate</name>
        <dbReference type="ChEBI" id="CHEBI:57457"/>
    </ligand>
</feature>
<comment type="caution">
    <text evidence="10">The sequence shown here is derived from an EMBL/GenBank/DDBJ whole genome shotgun (WGS) entry which is preliminary data.</text>
</comment>
<evidence type="ECO:0000256" key="1">
    <source>
        <dbReference type="ARBA" id="ARBA00011043"/>
    </source>
</evidence>
<dbReference type="InterPro" id="IPR027266">
    <property type="entry name" value="TrmE/GcvT-like"/>
</dbReference>
<keyword evidence="3 7" id="KW-0547">Nucleotide-binding</keyword>
<proteinExistence type="inferred from homology"/>
<comment type="cofactor">
    <cofactor evidence="7">
        <name>K(+)</name>
        <dbReference type="ChEBI" id="CHEBI:29103"/>
    </cofactor>
    <text evidence="7">Binds 1 potassium ion per subunit.</text>
</comment>
<feature type="binding site" evidence="7">
    <location>
        <position position="250"/>
    </location>
    <ligand>
        <name>K(+)</name>
        <dbReference type="ChEBI" id="CHEBI:29103"/>
    </ligand>
</feature>
<dbReference type="GO" id="GO:0003924">
    <property type="term" value="F:GTPase activity"/>
    <property type="evidence" value="ECO:0007669"/>
    <property type="project" value="UniProtKB-UniRule"/>
</dbReference>
<evidence type="ECO:0000256" key="6">
    <source>
        <dbReference type="ARBA" id="ARBA00023134"/>
    </source>
</evidence>
<reference evidence="10" key="1">
    <citation type="submission" date="2020-10" db="EMBL/GenBank/DDBJ databases">
        <authorList>
            <person name="Gilroy R."/>
        </authorList>
    </citation>
    <scope>NUCLEOTIDE SEQUENCE</scope>
    <source>
        <strain evidence="10">2889</strain>
    </source>
</reference>
<feature type="binding site" evidence="7">
    <location>
        <position position="22"/>
    </location>
    <ligand>
        <name>(6S)-5-formyl-5,6,7,8-tetrahydrofolate</name>
        <dbReference type="ChEBI" id="CHEBI:57457"/>
    </ligand>
</feature>
<dbReference type="InterPro" id="IPR006073">
    <property type="entry name" value="GTP-bd"/>
</dbReference>
<evidence type="ECO:0000256" key="8">
    <source>
        <dbReference type="RuleBase" id="RU003313"/>
    </source>
</evidence>
<dbReference type="GO" id="GO:0030488">
    <property type="term" value="P:tRNA methylation"/>
    <property type="evidence" value="ECO:0007669"/>
    <property type="project" value="TreeGrafter"/>
</dbReference>
<feature type="binding site" evidence="7">
    <location>
        <position position="226"/>
    </location>
    <ligand>
        <name>K(+)</name>
        <dbReference type="ChEBI" id="CHEBI:29103"/>
    </ligand>
</feature>
<feature type="binding site" evidence="7">
    <location>
        <begin position="270"/>
        <end position="273"/>
    </location>
    <ligand>
        <name>GTP</name>
        <dbReference type="ChEBI" id="CHEBI:37565"/>
    </ligand>
</feature>
<dbReference type="EMBL" id="JADIMZ010000103">
    <property type="protein sequence ID" value="MBO8433028.1"/>
    <property type="molecule type" value="Genomic_DNA"/>
</dbReference>
<dbReference type="Pfam" id="PF01926">
    <property type="entry name" value="MMR_HSR1"/>
    <property type="match status" value="1"/>
</dbReference>
<feature type="binding site" evidence="7">
    <location>
        <begin position="245"/>
        <end position="251"/>
    </location>
    <ligand>
        <name>GTP</name>
        <dbReference type="ChEBI" id="CHEBI:37565"/>
    </ligand>
</feature>
<dbReference type="EC" id="3.6.-.-" evidence="7"/>
<evidence type="ECO:0000313" key="11">
    <source>
        <dbReference type="Proteomes" id="UP000823612"/>
    </source>
</evidence>
<dbReference type="InterPro" id="IPR025867">
    <property type="entry name" value="MnmE_helical"/>
</dbReference>
<keyword evidence="7" id="KW-0378">Hydrolase</keyword>
<feature type="binding site" evidence="7">
    <location>
        <position position="247"/>
    </location>
    <ligand>
        <name>K(+)</name>
        <dbReference type="ChEBI" id="CHEBI:29103"/>
    </ligand>
</feature>
<dbReference type="NCBIfam" id="NF003661">
    <property type="entry name" value="PRK05291.1-3"/>
    <property type="match status" value="1"/>
</dbReference>
<keyword evidence="5 7" id="KW-0630">Potassium</keyword>
<comment type="subcellular location">
    <subcellularLocation>
        <location evidence="7">Cytoplasm</location>
    </subcellularLocation>
</comment>
<dbReference type="PANTHER" id="PTHR42714:SF2">
    <property type="entry name" value="TRNA MODIFICATION GTPASE GTPBP3, MITOCHONDRIAL"/>
    <property type="match status" value="1"/>
</dbReference>
<dbReference type="CDD" id="cd14858">
    <property type="entry name" value="TrmE_N"/>
    <property type="match status" value="1"/>
</dbReference>
<dbReference type="Pfam" id="PF12631">
    <property type="entry name" value="MnmE_helical"/>
    <property type="match status" value="1"/>
</dbReference>
<feature type="binding site" evidence="7">
    <location>
        <position position="251"/>
    </location>
    <ligand>
        <name>Mg(2+)</name>
        <dbReference type="ChEBI" id="CHEBI:18420"/>
    </ligand>
</feature>
<dbReference type="PANTHER" id="PTHR42714">
    <property type="entry name" value="TRNA MODIFICATION GTPASE GTPBP3"/>
    <property type="match status" value="1"/>
</dbReference>
<comment type="subunit">
    <text evidence="7">Homodimer. Heterotetramer of two MnmE and two MnmG subunits.</text>
</comment>
<dbReference type="Gene3D" id="1.20.120.430">
    <property type="entry name" value="tRNA modification GTPase MnmE domain 2"/>
    <property type="match status" value="1"/>
</dbReference>
<dbReference type="SUPFAM" id="SSF52540">
    <property type="entry name" value="P-loop containing nucleoside triphosphate hydrolases"/>
    <property type="match status" value="1"/>
</dbReference>
<comment type="caution">
    <text evidence="7">Lacks conserved residue(s) required for the propagation of feature annotation.</text>
</comment>
<evidence type="ECO:0000256" key="3">
    <source>
        <dbReference type="ARBA" id="ARBA00022741"/>
    </source>
</evidence>
<dbReference type="InterPro" id="IPR018948">
    <property type="entry name" value="GTP-bd_TrmE_N"/>
</dbReference>
<dbReference type="Pfam" id="PF10396">
    <property type="entry name" value="TrmE_N"/>
    <property type="match status" value="1"/>
</dbReference>
<dbReference type="GO" id="GO:0046872">
    <property type="term" value="F:metal ion binding"/>
    <property type="evidence" value="ECO:0007669"/>
    <property type="project" value="UniProtKB-KW"/>
</dbReference>
<feature type="binding site" evidence="7">
    <location>
        <position position="245"/>
    </location>
    <ligand>
        <name>K(+)</name>
        <dbReference type="ChEBI" id="CHEBI:29103"/>
    </ligand>
</feature>
<dbReference type="NCBIfam" id="TIGR00450">
    <property type="entry name" value="mnmE_trmE_thdF"/>
    <property type="match status" value="1"/>
</dbReference>
<evidence type="ECO:0000259" key="9">
    <source>
        <dbReference type="PROSITE" id="PS51709"/>
    </source>
</evidence>
<dbReference type="InterPro" id="IPR004520">
    <property type="entry name" value="GTPase_MnmE"/>
</dbReference>